<evidence type="ECO:0000313" key="2">
    <source>
        <dbReference type="EMBL" id="SEO24350.1"/>
    </source>
</evidence>
<feature type="compositionally biased region" description="Acidic residues" evidence="1">
    <location>
        <begin position="101"/>
        <end position="113"/>
    </location>
</feature>
<proteinExistence type="predicted"/>
<evidence type="ECO:0000256" key="1">
    <source>
        <dbReference type="SAM" id="MobiDB-lite"/>
    </source>
</evidence>
<organism evidence="2 3">
    <name type="scientific">Paracoccus alcaliphilus</name>
    <dbReference type="NCBI Taxonomy" id="34002"/>
    <lineage>
        <taxon>Bacteria</taxon>
        <taxon>Pseudomonadati</taxon>
        <taxon>Pseudomonadota</taxon>
        <taxon>Alphaproteobacteria</taxon>
        <taxon>Rhodobacterales</taxon>
        <taxon>Paracoccaceae</taxon>
        <taxon>Paracoccus</taxon>
    </lineage>
</organism>
<keyword evidence="3" id="KW-1185">Reference proteome</keyword>
<reference evidence="2 3" key="1">
    <citation type="submission" date="2016-10" db="EMBL/GenBank/DDBJ databases">
        <authorList>
            <person name="de Groot N.N."/>
        </authorList>
    </citation>
    <scope>NUCLEOTIDE SEQUENCE [LARGE SCALE GENOMIC DNA]</scope>
    <source>
        <strain evidence="2 3">DSM 8512</strain>
    </source>
</reference>
<accession>A0A1H8N459</accession>
<dbReference type="STRING" id="34002.SAMN04489859_105110"/>
<evidence type="ECO:0000313" key="3">
    <source>
        <dbReference type="Proteomes" id="UP000199054"/>
    </source>
</evidence>
<name>A0A1H8N459_9RHOB</name>
<protein>
    <recommendedName>
        <fullName evidence="4">Cell division protein FtsL</fullName>
    </recommendedName>
</protein>
<evidence type="ECO:0008006" key="4">
    <source>
        <dbReference type="Google" id="ProtNLM"/>
    </source>
</evidence>
<gene>
    <name evidence="2" type="ORF">SAMN04489859_105110</name>
</gene>
<dbReference type="RefSeq" id="WP_244519361.1">
    <property type="nucleotide sequence ID" value="NZ_CP067124.1"/>
</dbReference>
<dbReference type="EMBL" id="FODE01000051">
    <property type="protein sequence ID" value="SEO24350.1"/>
    <property type="molecule type" value="Genomic_DNA"/>
</dbReference>
<dbReference type="Proteomes" id="UP000199054">
    <property type="component" value="Unassembled WGS sequence"/>
</dbReference>
<feature type="region of interest" description="Disordered" evidence="1">
    <location>
        <begin position="87"/>
        <end position="113"/>
    </location>
</feature>
<sequence length="113" mass="13134">MRTLIWLGCILTVMGLAFWAYRENYRTQAAISEMSQIRREIALMRDDLGVLRAEWAYLNRPTRLRELVDLNFDRLQLIPMRAGQSVELDNIDYPAPPPPPEADDQSDSEEQQP</sequence>
<dbReference type="AlphaFoldDB" id="A0A1H8N459"/>